<accession>A0AAD8EP29</accession>
<name>A0AAD8EP29_DIPPU</name>
<reference evidence="2" key="1">
    <citation type="journal article" date="2023" name="IScience">
        <title>Live-bearing cockroach genome reveals convergent evolutionary mechanisms linked to viviparity in insects and beyond.</title>
        <authorList>
            <person name="Fouks B."/>
            <person name="Harrison M.C."/>
            <person name="Mikhailova A.A."/>
            <person name="Marchal E."/>
            <person name="English S."/>
            <person name="Carruthers M."/>
            <person name="Jennings E.C."/>
            <person name="Chiamaka E.L."/>
            <person name="Frigard R.A."/>
            <person name="Pippel M."/>
            <person name="Attardo G.M."/>
            <person name="Benoit J.B."/>
            <person name="Bornberg-Bauer E."/>
            <person name="Tobe S.S."/>
        </authorList>
    </citation>
    <scope>NUCLEOTIDE SEQUENCE</scope>
    <source>
        <strain evidence="2">Stay&amp;Tobe</strain>
    </source>
</reference>
<feature type="non-terminal residue" evidence="2">
    <location>
        <position position="64"/>
    </location>
</feature>
<sequence>MKCGTCGGSGGNGGKGGQSGPKGLVISAILEYGGHPISIKNETRNGEDGIGGKRDEEICASFNE</sequence>
<keyword evidence="3" id="KW-1185">Reference proteome</keyword>
<gene>
    <name evidence="2" type="ORF">L9F63_012034</name>
</gene>
<dbReference type="AlphaFoldDB" id="A0AAD8EP29"/>
<dbReference type="Proteomes" id="UP001233999">
    <property type="component" value="Unassembled WGS sequence"/>
</dbReference>
<evidence type="ECO:0000256" key="1">
    <source>
        <dbReference type="SAM" id="MobiDB-lite"/>
    </source>
</evidence>
<comment type="caution">
    <text evidence="2">The sequence shown here is derived from an EMBL/GenBank/DDBJ whole genome shotgun (WGS) entry which is preliminary data.</text>
</comment>
<organism evidence="2 3">
    <name type="scientific">Diploptera punctata</name>
    <name type="common">Pacific beetle cockroach</name>
    <dbReference type="NCBI Taxonomy" id="6984"/>
    <lineage>
        <taxon>Eukaryota</taxon>
        <taxon>Metazoa</taxon>
        <taxon>Ecdysozoa</taxon>
        <taxon>Arthropoda</taxon>
        <taxon>Hexapoda</taxon>
        <taxon>Insecta</taxon>
        <taxon>Pterygota</taxon>
        <taxon>Neoptera</taxon>
        <taxon>Polyneoptera</taxon>
        <taxon>Dictyoptera</taxon>
        <taxon>Blattodea</taxon>
        <taxon>Blaberoidea</taxon>
        <taxon>Blaberidae</taxon>
        <taxon>Diplopterinae</taxon>
        <taxon>Diploptera</taxon>
    </lineage>
</organism>
<feature type="region of interest" description="Disordered" evidence="1">
    <location>
        <begin position="1"/>
        <end position="20"/>
    </location>
</feature>
<evidence type="ECO:0000313" key="2">
    <source>
        <dbReference type="EMBL" id="KAJ9596909.1"/>
    </source>
</evidence>
<dbReference type="EMBL" id="JASPKZ010001954">
    <property type="protein sequence ID" value="KAJ9596909.1"/>
    <property type="molecule type" value="Genomic_DNA"/>
</dbReference>
<protein>
    <submittedName>
        <fullName evidence="2">Uncharacterized protein</fullName>
    </submittedName>
</protein>
<proteinExistence type="predicted"/>
<evidence type="ECO:0000313" key="3">
    <source>
        <dbReference type="Proteomes" id="UP001233999"/>
    </source>
</evidence>
<reference evidence="2" key="2">
    <citation type="submission" date="2023-05" db="EMBL/GenBank/DDBJ databases">
        <authorList>
            <person name="Fouks B."/>
        </authorList>
    </citation>
    <scope>NUCLEOTIDE SEQUENCE</scope>
    <source>
        <strain evidence="2">Stay&amp;Tobe</strain>
        <tissue evidence="2">Testes</tissue>
    </source>
</reference>